<comment type="caution">
    <text evidence="6">The sequence shown here is derived from an EMBL/GenBank/DDBJ whole genome shotgun (WGS) entry which is preliminary data.</text>
</comment>
<dbReference type="OrthoDB" id="196738at2"/>
<evidence type="ECO:0000256" key="3">
    <source>
        <dbReference type="PROSITE-ProRule" id="PRU00433"/>
    </source>
</evidence>
<feature type="transmembrane region" description="Helical" evidence="4">
    <location>
        <begin position="12"/>
        <end position="30"/>
    </location>
</feature>
<evidence type="ECO:0000256" key="4">
    <source>
        <dbReference type="SAM" id="Phobius"/>
    </source>
</evidence>
<dbReference type="RefSeq" id="WP_108686286.1">
    <property type="nucleotide sequence ID" value="NZ_QCYK01000001.1"/>
</dbReference>
<evidence type="ECO:0000256" key="2">
    <source>
        <dbReference type="ARBA" id="ARBA00023004"/>
    </source>
</evidence>
<dbReference type="GO" id="GO:0020037">
    <property type="term" value="F:heme binding"/>
    <property type="evidence" value="ECO:0007669"/>
    <property type="project" value="InterPro"/>
</dbReference>
<protein>
    <submittedName>
        <fullName evidence="6">Cytochrome C</fullName>
    </submittedName>
</protein>
<proteinExistence type="predicted"/>
<gene>
    <name evidence="6" type="ORF">DCC81_09470</name>
</gene>
<dbReference type="InterPro" id="IPR025992">
    <property type="entry name" value="Haem-bd"/>
</dbReference>
<reference evidence="6 7" key="1">
    <citation type="submission" date="2018-04" db="EMBL/GenBank/DDBJ databases">
        <title>Chitinophaga fuyangensis sp. nov., isolated from soil in a chemical factory.</title>
        <authorList>
            <person name="Chen K."/>
        </authorList>
    </citation>
    <scope>NUCLEOTIDE SEQUENCE [LARGE SCALE GENOMIC DNA]</scope>
    <source>
        <strain evidence="6 7">LY-1</strain>
    </source>
</reference>
<keyword evidence="7" id="KW-1185">Reference proteome</keyword>
<evidence type="ECO:0000313" key="6">
    <source>
        <dbReference type="EMBL" id="PUZ29649.1"/>
    </source>
</evidence>
<dbReference type="PROSITE" id="PS51007">
    <property type="entry name" value="CYTC"/>
    <property type="match status" value="1"/>
</dbReference>
<sequence length="159" mass="18325">MNNRSKNSKPAAIKRILWVLAVLLILIQFYRPARNIAEKQDANAIELHYNVPQHVGALLRTSCYDCHSNNTRYPWYSNIQPVASWLNSHINDGKRHLNFDEFNAYPVEKQKKKLKQIAETVKDGEMPLSSYTLVHHNAKLTEADKKTLIDWVDAVAKSQ</sequence>
<dbReference type="GO" id="GO:0009055">
    <property type="term" value="F:electron transfer activity"/>
    <property type="evidence" value="ECO:0007669"/>
    <property type="project" value="InterPro"/>
</dbReference>
<name>A0A2T7BPS9_9BACT</name>
<keyword evidence="2 3" id="KW-0408">Iron</keyword>
<dbReference type="GO" id="GO:0046872">
    <property type="term" value="F:metal ion binding"/>
    <property type="evidence" value="ECO:0007669"/>
    <property type="project" value="UniProtKB-KW"/>
</dbReference>
<dbReference type="SMART" id="SM01235">
    <property type="entry name" value="Haem_bd"/>
    <property type="match status" value="1"/>
</dbReference>
<dbReference type="AlphaFoldDB" id="A0A2T7BPS9"/>
<keyword evidence="1 3" id="KW-0479">Metal-binding</keyword>
<evidence type="ECO:0000256" key="1">
    <source>
        <dbReference type="ARBA" id="ARBA00022723"/>
    </source>
</evidence>
<dbReference type="EMBL" id="QCYK01000001">
    <property type="protein sequence ID" value="PUZ29649.1"/>
    <property type="molecule type" value="Genomic_DNA"/>
</dbReference>
<organism evidence="6 7">
    <name type="scientific">Chitinophaga parva</name>
    <dbReference type="NCBI Taxonomy" id="2169414"/>
    <lineage>
        <taxon>Bacteria</taxon>
        <taxon>Pseudomonadati</taxon>
        <taxon>Bacteroidota</taxon>
        <taxon>Chitinophagia</taxon>
        <taxon>Chitinophagales</taxon>
        <taxon>Chitinophagaceae</taxon>
        <taxon>Chitinophaga</taxon>
    </lineage>
</organism>
<dbReference type="InterPro" id="IPR009056">
    <property type="entry name" value="Cyt_c-like_dom"/>
</dbReference>
<keyword evidence="4" id="KW-0472">Membrane</keyword>
<feature type="domain" description="Cytochrome c" evidence="5">
    <location>
        <begin position="40"/>
        <end position="156"/>
    </location>
</feature>
<keyword evidence="4" id="KW-1133">Transmembrane helix</keyword>
<accession>A0A2T7BPS9</accession>
<dbReference type="Pfam" id="PF14376">
    <property type="entry name" value="Haem_bd"/>
    <property type="match status" value="1"/>
</dbReference>
<evidence type="ECO:0000259" key="5">
    <source>
        <dbReference type="PROSITE" id="PS51007"/>
    </source>
</evidence>
<evidence type="ECO:0000313" key="7">
    <source>
        <dbReference type="Proteomes" id="UP000244450"/>
    </source>
</evidence>
<keyword evidence="3" id="KW-0349">Heme</keyword>
<dbReference type="Proteomes" id="UP000244450">
    <property type="component" value="Unassembled WGS sequence"/>
</dbReference>
<keyword evidence="4" id="KW-0812">Transmembrane</keyword>